<feature type="chain" id="PRO_5029568368" evidence="2">
    <location>
        <begin position="17"/>
        <end position="227"/>
    </location>
</feature>
<evidence type="ECO:0000256" key="2">
    <source>
        <dbReference type="SAM" id="SignalP"/>
    </source>
</evidence>
<comment type="similarity">
    <text evidence="1">Belongs to the HEBP family.</text>
</comment>
<dbReference type="SUPFAM" id="SSF55136">
    <property type="entry name" value="Probable bacterial effector-binding domain"/>
    <property type="match status" value="1"/>
</dbReference>
<dbReference type="InterPro" id="IPR006917">
    <property type="entry name" value="SOUL_heme-bd"/>
</dbReference>
<dbReference type="RefSeq" id="XP_030852901.1">
    <property type="nucleotide sequence ID" value="XM_030997041.1"/>
</dbReference>
<evidence type="ECO:0000313" key="3">
    <source>
        <dbReference type="EnsemblMetazoa" id="XP_030852901"/>
    </source>
</evidence>
<dbReference type="InParanoid" id="A0A7M7PNI8"/>
<evidence type="ECO:0000313" key="4">
    <source>
        <dbReference type="Proteomes" id="UP000007110"/>
    </source>
</evidence>
<dbReference type="AlphaFoldDB" id="A0A7M7PNI8"/>
<dbReference type="PANTHER" id="PTHR11220">
    <property type="entry name" value="HEME-BINDING PROTEIN-RELATED"/>
    <property type="match status" value="1"/>
</dbReference>
<dbReference type="Pfam" id="PF04832">
    <property type="entry name" value="SOUL"/>
    <property type="match status" value="1"/>
</dbReference>
<dbReference type="EnsemblMetazoa" id="XM_030997041">
    <property type="protein sequence ID" value="XP_030852901"/>
    <property type="gene ID" value="LOC105437596"/>
</dbReference>
<reference evidence="4" key="1">
    <citation type="submission" date="2015-02" db="EMBL/GenBank/DDBJ databases">
        <title>Genome sequencing for Strongylocentrotus purpuratus.</title>
        <authorList>
            <person name="Murali S."/>
            <person name="Liu Y."/>
            <person name="Vee V."/>
            <person name="English A."/>
            <person name="Wang M."/>
            <person name="Skinner E."/>
            <person name="Han Y."/>
            <person name="Muzny D.M."/>
            <person name="Worley K.C."/>
            <person name="Gibbs R.A."/>
        </authorList>
    </citation>
    <scope>NUCLEOTIDE SEQUENCE</scope>
</reference>
<proteinExistence type="inferred from homology"/>
<keyword evidence="4" id="KW-1185">Reference proteome</keyword>
<dbReference type="OrthoDB" id="10051409at2759"/>
<organism evidence="3 4">
    <name type="scientific">Strongylocentrotus purpuratus</name>
    <name type="common">Purple sea urchin</name>
    <dbReference type="NCBI Taxonomy" id="7668"/>
    <lineage>
        <taxon>Eukaryota</taxon>
        <taxon>Metazoa</taxon>
        <taxon>Echinodermata</taxon>
        <taxon>Eleutherozoa</taxon>
        <taxon>Echinozoa</taxon>
        <taxon>Echinoidea</taxon>
        <taxon>Euechinoidea</taxon>
        <taxon>Echinacea</taxon>
        <taxon>Camarodonta</taxon>
        <taxon>Echinidea</taxon>
        <taxon>Strongylocentrotidae</taxon>
        <taxon>Strongylocentrotus</taxon>
    </lineage>
</organism>
<sequence>MLAVCVLTFIAMSITAVPATTQATTPTPTTTPQPPNGIPQCAILECPVYTTLEEFGSNMWKRRLEPPGVWARKVAPTCSLSAVTGLAFFDLHNYFVDNGINKTTPITVRVSENTAAPSSCPDQSESFPCCDKSYALLFYIPAASQATAPPPSQDSGIELDYLEHPLEYYGITFGGRPFNHNATEKYEQLSEYLDEQGFLYDTTTYFVEAYDKPWDPQPYRNEIRIFI</sequence>
<dbReference type="InterPro" id="IPR011256">
    <property type="entry name" value="Reg_factor_effector_dom_sf"/>
</dbReference>
<dbReference type="Gene3D" id="3.20.80.10">
    <property type="entry name" value="Regulatory factor, effector binding domain"/>
    <property type="match status" value="1"/>
</dbReference>
<dbReference type="KEGG" id="spu:105437596"/>
<dbReference type="Proteomes" id="UP000007110">
    <property type="component" value="Unassembled WGS sequence"/>
</dbReference>
<evidence type="ECO:0000256" key="1">
    <source>
        <dbReference type="ARBA" id="ARBA00009817"/>
    </source>
</evidence>
<protein>
    <submittedName>
        <fullName evidence="3">Uncharacterized protein</fullName>
    </submittedName>
</protein>
<dbReference type="FunFam" id="3.20.80.10:FF:000017">
    <property type="entry name" value="Uncharacterized protein"/>
    <property type="match status" value="1"/>
</dbReference>
<reference evidence="3" key="2">
    <citation type="submission" date="2021-01" db="UniProtKB">
        <authorList>
            <consortium name="EnsemblMetazoa"/>
        </authorList>
    </citation>
    <scope>IDENTIFICATION</scope>
</reference>
<keyword evidence="2" id="KW-0732">Signal</keyword>
<feature type="signal peptide" evidence="2">
    <location>
        <begin position="1"/>
        <end position="16"/>
    </location>
</feature>
<name>A0A7M7PNI8_STRPU</name>
<dbReference type="GO" id="GO:0020037">
    <property type="term" value="F:heme binding"/>
    <property type="evidence" value="ECO:0000318"/>
    <property type="project" value="GO_Central"/>
</dbReference>
<dbReference type="PANTHER" id="PTHR11220:SF1">
    <property type="entry name" value="HEME-BINDING PROTEIN 2"/>
    <property type="match status" value="1"/>
</dbReference>
<dbReference type="GeneID" id="105437596"/>
<accession>A0A7M7PNI8</accession>